<dbReference type="RefSeq" id="XP_015653412.1">
    <property type="nucleotide sequence ID" value="XM_015808127.1"/>
</dbReference>
<organism evidence="2 3">
    <name type="scientific">Leptomonas pyrrhocoris</name>
    <name type="common">Firebug parasite</name>
    <dbReference type="NCBI Taxonomy" id="157538"/>
    <lineage>
        <taxon>Eukaryota</taxon>
        <taxon>Discoba</taxon>
        <taxon>Euglenozoa</taxon>
        <taxon>Kinetoplastea</taxon>
        <taxon>Metakinetoplastina</taxon>
        <taxon>Trypanosomatida</taxon>
        <taxon>Trypanosomatidae</taxon>
        <taxon>Leishmaniinae</taxon>
        <taxon>Leptomonas</taxon>
    </lineage>
</organism>
<dbReference type="OMA" id="VVEPWAC"/>
<keyword evidence="3" id="KW-1185">Reference proteome</keyword>
<feature type="compositionally biased region" description="Basic and acidic residues" evidence="1">
    <location>
        <begin position="543"/>
        <end position="562"/>
    </location>
</feature>
<feature type="region of interest" description="Disordered" evidence="1">
    <location>
        <begin position="1"/>
        <end position="48"/>
    </location>
</feature>
<feature type="region of interest" description="Disordered" evidence="1">
    <location>
        <begin position="924"/>
        <end position="949"/>
    </location>
</feature>
<accession>A0A0M9FS68</accession>
<evidence type="ECO:0000256" key="1">
    <source>
        <dbReference type="SAM" id="MobiDB-lite"/>
    </source>
</evidence>
<gene>
    <name evidence="2" type="ORF">ABB37_08937</name>
</gene>
<dbReference type="GeneID" id="26909220"/>
<feature type="region of interest" description="Disordered" evidence="1">
    <location>
        <begin position="364"/>
        <end position="451"/>
    </location>
</feature>
<dbReference type="EMBL" id="LGTL01000027">
    <property type="protein sequence ID" value="KPA74973.1"/>
    <property type="molecule type" value="Genomic_DNA"/>
</dbReference>
<feature type="compositionally biased region" description="Low complexity" evidence="1">
    <location>
        <begin position="797"/>
        <end position="808"/>
    </location>
</feature>
<name>A0A0M9FS68_LEPPY</name>
<dbReference type="EMBL" id="LGTL01000027">
    <property type="protein sequence ID" value="KPA74975.1"/>
    <property type="molecule type" value="Genomic_DNA"/>
</dbReference>
<dbReference type="OrthoDB" id="266129at2759"/>
<dbReference type="RefSeq" id="XP_015653414.1">
    <property type="nucleotide sequence ID" value="XM_015808129.1"/>
</dbReference>
<feature type="region of interest" description="Disordered" evidence="1">
    <location>
        <begin position="774"/>
        <end position="808"/>
    </location>
</feature>
<protein>
    <submittedName>
        <fullName evidence="2">Uncharacterized protein</fullName>
    </submittedName>
</protein>
<dbReference type="AlphaFoldDB" id="A0A0M9FS68"/>
<feature type="compositionally biased region" description="Gly residues" evidence="1">
    <location>
        <begin position="431"/>
        <end position="442"/>
    </location>
</feature>
<feature type="compositionally biased region" description="Polar residues" evidence="1">
    <location>
        <begin position="781"/>
        <end position="791"/>
    </location>
</feature>
<dbReference type="Proteomes" id="UP000037923">
    <property type="component" value="Unassembled WGS sequence"/>
</dbReference>
<evidence type="ECO:0000313" key="2">
    <source>
        <dbReference type="EMBL" id="KPA74975.1"/>
    </source>
</evidence>
<feature type="compositionally biased region" description="Polar residues" evidence="1">
    <location>
        <begin position="527"/>
        <end position="542"/>
    </location>
</feature>
<dbReference type="VEuPathDB" id="TriTrypDB:LpyrH10_27_0920"/>
<reference evidence="2 3" key="1">
    <citation type="submission" date="2015-07" db="EMBL/GenBank/DDBJ databases">
        <title>High-quality genome of monoxenous trypanosomatid Leptomonas pyrrhocoris.</title>
        <authorList>
            <person name="Flegontov P."/>
            <person name="Butenko A."/>
            <person name="Firsov S."/>
            <person name="Vlcek C."/>
            <person name="Logacheva M.D."/>
            <person name="Field M."/>
            <person name="Filatov D."/>
            <person name="Flegontova O."/>
            <person name="Gerasimov E."/>
            <person name="Jackson A.P."/>
            <person name="Kelly S."/>
            <person name="Opperdoes F."/>
            <person name="O'Reilly A."/>
            <person name="Votypka J."/>
            <person name="Yurchenko V."/>
            <person name="Lukes J."/>
        </authorList>
    </citation>
    <scope>NUCLEOTIDE SEQUENCE [LARGE SCALE GENOMIC DNA]</scope>
    <source>
        <strain evidence="2">H10</strain>
    </source>
</reference>
<proteinExistence type="predicted"/>
<sequence length="949" mass="98686">MQSAHGSSSKREGLPSGGVTQWAGAPAFNNSEPRFLPSASEGLLRTPAADSRTATAAAASAATRTASTRKAGAAVPIGGLALPSAVDLIERSAFLYGLLHSDRLVYDVHDAIATLTAAAGGTVAGEDINADERRRACGRVSGGSVLSGVFYFPSQAPWPEMPWRPTYKSAVLLCVFVSVAACRRAIARLSEVAMPVRGGTGVKVVQVPLLTPSSSSSCCAPSRVFSPSMVLRPASEYTFSPESVDTALLTFLTAPQLAELLLRRRRMQAPLERGVTDNTSSSRNDRVEDMLAYVRANPPSSRLSSSAARLYAALLSPQSTYSVDWAAAQVAVNRGDGTVVPEMAVVEPWVGGGGGLEDRNEALREQDRRGGGGGPTSEAAGSGRGGVDGGRPSDPQLPWDARTGASNDFLPVTLQEEDYRKRYGVTPQGRLSGGGGGGGSGSGDRRDSSERLAGMMPSRSSVYLGARQLLRGASWILCRLRDGLMEEEAPLLTGASGTSSSSSSSAAAAAAGLAALPIPPALPRNAPYSTSPSFTGATTLQSERGRGEPPRQRYRTEDGDTRARQVGTAMVIPRYNAVGTALSWMPGFQHIGRLFVTSTTVLTPEGAAAPRVVDGTQRSSRRRRREEQEVASADNGDANPAWESLVMQRYADAAAERTRTSQALPPVAPASSSSLHDSVLSWMSPARGPGWTTSSWPSAEMLQSKPAVEGGVVAAAPPHGAQAAALARTSARTAEVPLPRATARRSSSGLDSLSASAIVANVSSSSSYAHQAEGNAMRLPTTASTVPSSFDGTGGDRSALSHASSSRRGGCIKVEGVHASAPRLRNDVADDDASFLAHHRRRHGSAQARREGVSTATPSDGLATDATWHAATAGAHARPSLAEGLRTFTREAREIEVASSAAHTPLGAAQRVKGAVDPSVKAPAAAADLAARSSRRTVSFALPNETSHN</sequence>
<comment type="caution">
    <text evidence="2">The sequence shown here is derived from an EMBL/GenBank/DDBJ whole genome shotgun (WGS) entry which is preliminary data.</text>
</comment>
<feature type="region of interest" description="Disordered" evidence="1">
    <location>
        <begin position="839"/>
        <end position="861"/>
    </location>
</feature>
<feature type="region of interest" description="Disordered" evidence="1">
    <location>
        <begin position="524"/>
        <end position="562"/>
    </location>
</feature>
<evidence type="ECO:0000313" key="3">
    <source>
        <dbReference type="Proteomes" id="UP000037923"/>
    </source>
</evidence>
<dbReference type="EMBL" id="LGTL01000027">
    <property type="protein sequence ID" value="KPA74974.1"/>
    <property type="molecule type" value="Genomic_DNA"/>
</dbReference>
<feature type="region of interest" description="Disordered" evidence="1">
    <location>
        <begin position="607"/>
        <end position="640"/>
    </location>
</feature>
<dbReference type="RefSeq" id="XP_015653413.1">
    <property type="nucleotide sequence ID" value="XM_015808128.1"/>
</dbReference>